<dbReference type="InterPro" id="IPR015943">
    <property type="entry name" value="WD40/YVTN_repeat-like_dom_sf"/>
</dbReference>
<dbReference type="InterPro" id="IPR036322">
    <property type="entry name" value="WD40_repeat_dom_sf"/>
</dbReference>
<organism evidence="1 2">
    <name type="scientific">Campylobacter pinnipediorum subsp. caledonicus</name>
    <dbReference type="NCBI Taxonomy" id="1874362"/>
    <lineage>
        <taxon>Bacteria</taxon>
        <taxon>Pseudomonadati</taxon>
        <taxon>Campylobacterota</taxon>
        <taxon>Epsilonproteobacteria</taxon>
        <taxon>Campylobacterales</taxon>
        <taxon>Campylobacteraceae</taxon>
        <taxon>Campylobacter</taxon>
    </lineage>
</organism>
<dbReference type="Gene3D" id="2.130.10.10">
    <property type="entry name" value="YVTN repeat-like/Quinoprotein amine dehydrogenase"/>
    <property type="match status" value="1"/>
</dbReference>
<dbReference type="EMBL" id="CP017258">
    <property type="protein sequence ID" value="AQW88429.1"/>
    <property type="molecule type" value="Genomic_DNA"/>
</dbReference>
<dbReference type="Proteomes" id="UP000190868">
    <property type="component" value="Chromosome"/>
</dbReference>
<dbReference type="KEGG" id="cpin:CPIN18020_1596"/>
<dbReference type="RefSeq" id="WP_078423922.1">
    <property type="nucleotide sequence ID" value="NZ_CP017018.1"/>
</dbReference>
<dbReference type="SUPFAM" id="SSF50978">
    <property type="entry name" value="WD40 repeat-like"/>
    <property type="match status" value="1"/>
</dbReference>
<dbReference type="GeneID" id="56567236"/>
<evidence type="ECO:0000313" key="1">
    <source>
        <dbReference type="EMBL" id="AQW88429.1"/>
    </source>
</evidence>
<keyword evidence="2" id="KW-1185">Reference proteome</keyword>
<reference evidence="2" key="1">
    <citation type="submission" date="2016-09" db="EMBL/GenBank/DDBJ databases">
        <title>Comparative genomics of the Campylobacter concisus group.</title>
        <authorList>
            <person name="Miller W.G."/>
            <person name="Yee E."/>
            <person name="Chapman M.H."/>
            <person name="Huynh S."/>
            <person name="Bono J.L."/>
            <person name="On S.L.W."/>
            <person name="StLeger J."/>
            <person name="Foster G."/>
            <person name="Parker C.T."/>
        </authorList>
    </citation>
    <scope>NUCLEOTIDE SEQUENCE [LARGE SCALE GENOMIC DNA]</scope>
    <source>
        <strain evidence="2">RM18021</strain>
    </source>
</reference>
<gene>
    <name evidence="1" type="ORF">CPIN18021_1650</name>
</gene>
<protein>
    <submittedName>
        <fullName evidence="1">Putative lipoprotein, putative beta-barrel assembly machinery complex lipoprotein BamB</fullName>
    </submittedName>
</protein>
<sequence length="334" mass="37668">MKKLLILASISIVLIISGCSTKRQYFEPEKVDMNAKFDSSLDSKITHTSISGATLENGEIITIDGINKNIKLPKGFKLLGVDNNNVIASDIYGELKVINKKDNSDVFSKKFPEAIVSAAIENNLLAAVSAANSIYLIDIYSAKTMMEYKSEDVFAIDSRVAQPLFLNSIIIYPSLDGKIYVTQKNGQIIKDIVISSESFFNNIIYLDVIDDYMIAATAKKIMVITPSQTVFLNKEIKNILRNEKDIYIFEKDGTVTKTDLTLTKLADTYFKFAIFSNATVVNNKLYIVEKTGYIFQTDLNLKNQNIIKINSEIQDKIFVAKDILYHDKEYMKFE</sequence>
<keyword evidence="1" id="KW-0449">Lipoprotein</keyword>
<accession>A0A1S6U9P1</accession>
<dbReference type="AlphaFoldDB" id="A0A1S6U9P1"/>
<evidence type="ECO:0000313" key="2">
    <source>
        <dbReference type="Proteomes" id="UP000190868"/>
    </source>
</evidence>
<dbReference type="PROSITE" id="PS51257">
    <property type="entry name" value="PROKAR_LIPOPROTEIN"/>
    <property type="match status" value="1"/>
</dbReference>
<name>A0A1S6U9P1_9BACT</name>
<proteinExistence type="predicted"/>